<dbReference type="SUPFAM" id="SSF48726">
    <property type="entry name" value="Immunoglobulin"/>
    <property type="match status" value="1"/>
</dbReference>
<name>A0A397B408_APHAT</name>
<reference evidence="2 3" key="1">
    <citation type="submission" date="2018-08" db="EMBL/GenBank/DDBJ databases">
        <title>Aphanomyces genome sequencing and annotation.</title>
        <authorList>
            <person name="Minardi D."/>
            <person name="Oidtmann B."/>
            <person name="Van Der Giezen M."/>
            <person name="Studholme D.J."/>
        </authorList>
    </citation>
    <scope>NUCLEOTIDE SEQUENCE [LARGE SCALE GENOMIC DNA]</scope>
    <source>
        <strain evidence="2 3">Yx</strain>
    </source>
</reference>
<dbReference type="Gene3D" id="2.60.40.10">
    <property type="entry name" value="Immunoglobulins"/>
    <property type="match status" value="1"/>
</dbReference>
<dbReference type="AlphaFoldDB" id="A0A397B408"/>
<dbReference type="InterPro" id="IPR036179">
    <property type="entry name" value="Ig-like_dom_sf"/>
</dbReference>
<protein>
    <recommendedName>
        <fullName evidence="1">Ig-like domain-containing protein</fullName>
    </recommendedName>
</protein>
<gene>
    <name evidence="2" type="ORF">DYB25_006405</name>
</gene>
<evidence type="ECO:0000313" key="2">
    <source>
        <dbReference type="EMBL" id="RHY13301.1"/>
    </source>
</evidence>
<evidence type="ECO:0000313" key="3">
    <source>
        <dbReference type="Proteomes" id="UP000266239"/>
    </source>
</evidence>
<sequence>MWGLFLHARGWTSGGGGVQLEYVPEETPRSMTLQRNRILCREAHMWTVFKAWRYSVVRKKEKRDLYRMSDKERDIKFIYEESLLLHDLLITTDVNLVDRRLELVQYVYATALRHDDSIAVRVDRQGFSPLTYATLYGRRDESILQMAVPLARKVQANASRMMDERNYEGSKRVSLESEAAATLDAKAASEQILDIWTEFLSVWGHFDPPLVVTDLAAKRRVTVGSRVLFTVQAKGEPLTYQWYCGGSPLEGCTTDTLDATGSATPEDAGAYFCRITNWRGSVDSTTAVLLVQGRSRRGGVVQRSTYSHPSLLDDTVVVDPSTRYFRTQAPLAPGDVLFNVNAAVGGVLDVGHVQLFVPPRSFAVWDLFDANLADTLGMDVVVRVDVSVETIRASDDVNEAWQVVSPIVSLSPHPVDAFLIPWTLRLPHHAASVRPSDPSLIMVLQRIVDADGVVTMHTVSPHQLRTDQLTVDSTHADLVVWSCPTRQDCLDVTLSSNSNVLHVGNFPLELSSSSSSTLVQIDLVSPNKMLLEADVSLSGSTPRRLGVLHVPLGESATANLSVVHRMYKVTHMGAYHHAHVHIVTDVHAASIRIAACNLDSFGEYADNLLVTPGNKLLRRVSGDANV</sequence>
<comment type="caution">
    <text evidence="2">The sequence shown here is derived from an EMBL/GenBank/DDBJ whole genome shotgun (WGS) entry which is preliminary data.</text>
</comment>
<dbReference type="Proteomes" id="UP000266239">
    <property type="component" value="Unassembled WGS sequence"/>
</dbReference>
<organism evidence="2 3">
    <name type="scientific">Aphanomyces astaci</name>
    <name type="common">Crayfish plague agent</name>
    <dbReference type="NCBI Taxonomy" id="112090"/>
    <lineage>
        <taxon>Eukaryota</taxon>
        <taxon>Sar</taxon>
        <taxon>Stramenopiles</taxon>
        <taxon>Oomycota</taxon>
        <taxon>Saprolegniomycetes</taxon>
        <taxon>Saprolegniales</taxon>
        <taxon>Verrucalvaceae</taxon>
        <taxon>Aphanomyces</taxon>
    </lineage>
</organism>
<dbReference type="EMBL" id="QUTA01005958">
    <property type="protein sequence ID" value="RHY13301.1"/>
    <property type="molecule type" value="Genomic_DNA"/>
</dbReference>
<feature type="domain" description="Ig-like" evidence="1">
    <location>
        <begin position="208"/>
        <end position="290"/>
    </location>
</feature>
<dbReference type="InterPro" id="IPR013783">
    <property type="entry name" value="Ig-like_fold"/>
</dbReference>
<proteinExistence type="predicted"/>
<accession>A0A397B408</accession>
<dbReference type="PROSITE" id="PS50835">
    <property type="entry name" value="IG_LIKE"/>
    <property type="match status" value="1"/>
</dbReference>
<dbReference type="VEuPathDB" id="FungiDB:H257_04560"/>
<dbReference type="InterPro" id="IPR007110">
    <property type="entry name" value="Ig-like_dom"/>
</dbReference>
<evidence type="ECO:0000259" key="1">
    <source>
        <dbReference type="PROSITE" id="PS50835"/>
    </source>
</evidence>